<dbReference type="SUPFAM" id="SSF56219">
    <property type="entry name" value="DNase I-like"/>
    <property type="match status" value="1"/>
</dbReference>
<feature type="compositionally biased region" description="Polar residues" evidence="1">
    <location>
        <begin position="230"/>
        <end position="240"/>
    </location>
</feature>
<comment type="caution">
    <text evidence="3">The sequence shown here is derived from an EMBL/GenBank/DDBJ whole genome shotgun (WGS) entry which is preliminary data.</text>
</comment>
<evidence type="ECO:0000256" key="1">
    <source>
        <dbReference type="SAM" id="MobiDB-lite"/>
    </source>
</evidence>
<dbReference type="PANTHER" id="PTHR31635:SF196">
    <property type="entry name" value="REVERSE TRANSCRIPTASE DOMAIN-CONTAINING PROTEIN-RELATED"/>
    <property type="match status" value="1"/>
</dbReference>
<protein>
    <recommendedName>
        <fullName evidence="2">Reverse transcriptase domain-containing protein</fullName>
    </recommendedName>
</protein>
<dbReference type="InterPro" id="IPR005135">
    <property type="entry name" value="Endo/exonuclease/phosphatase"/>
</dbReference>
<reference evidence="3 4" key="1">
    <citation type="submission" date="2024-09" db="EMBL/GenBank/DDBJ databases">
        <title>Chromosome-scale assembly of Riccia sorocarpa.</title>
        <authorList>
            <person name="Paukszto L."/>
        </authorList>
    </citation>
    <scope>NUCLEOTIDE SEQUENCE [LARGE SCALE GENOMIC DNA]</scope>
    <source>
        <strain evidence="3">LP-2024</strain>
        <tissue evidence="3">Aerial parts of the thallus</tissue>
    </source>
</reference>
<accession>A0ABD3GBU1</accession>
<keyword evidence="4" id="KW-1185">Reference proteome</keyword>
<dbReference type="InterPro" id="IPR036691">
    <property type="entry name" value="Endo/exonu/phosph_ase_sf"/>
</dbReference>
<dbReference type="Gene3D" id="3.60.10.10">
    <property type="entry name" value="Endonuclease/exonuclease/phosphatase"/>
    <property type="match status" value="1"/>
</dbReference>
<dbReference type="PANTHER" id="PTHR31635">
    <property type="entry name" value="REVERSE TRANSCRIPTASE DOMAIN-CONTAINING PROTEIN-RELATED"/>
    <property type="match status" value="1"/>
</dbReference>
<dbReference type="SUPFAM" id="SSF56672">
    <property type="entry name" value="DNA/RNA polymerases"/>
    <property type="match status" value="1"/>
</dbReference>
<feature type="compositionally biased region" description="Low complexity" evidence="1">
    <location>
        <begin position="178"/>
        <end position="187"/>
    </location>
</feature>
<evidence type="ECO:0000259" key="2">
    <source>
        <dbReference type="PROSITE" id="PS50878"/>
    </source>
</evidence>
<dbReference type="InterPro" id="IPR000477">
    <property type="entry name" value="RT_dom"/>
</dbReference>
<dbReference type="EMBL" id="JBJQOH010000008">
    <property type="protein sequence ID" value="KAL3676620.1"/>
    <property type="molecule type" value="Genomic_DNA"/>
</dbReference>
<evidence type="ECO:0000313" key="3">
    <source>
        <dbReference type="EMBL" id="KAL3676620.1"/>
    </source>
</evidence>
<dbReference type="InterPro" id="IPR043502">
    <property type="entry name" value="DNA/RNA_pol_sf"/>
</dbReference>
<gene>
    <name evidence="3" type="ORF">R1sor_026568</name>
</gene>
<dbReference type="PROSITE" id="PS50878">
    <property type="entry name" value="RT_POL"/>
    <property type="match status" value="1"/>
</dbReference>
<dbReference type="Pfam" id="PF00078">
    <property type="entry name" value="RVT_1"/>
    <property type="match status" value="1"/>
</dbReference>
<feature type="compositionally biased region" description="Low complexity" evidence="1">
    <location>
        <begin position="199"/>
        <end position="212"/>
    </location>
</feature>
<feature type="compositionally biased region" description="Pro residues" evidence="1">
    <location>
        <begin position="255"/>
        <end position="265"/>
    </location>
</feature>
<evidence type="ECO:0000313" key="4">
    <source>
        <dbReference type="Proteomes" id="UP001633002"/>
    </source>
</evidence>
<feature type="region of interest" description="Disordered" evidence="1">
    <location>
        <begin position="121"/>
        <end position="309"/>
    </location>
</feature>
<proteinExistence type="predicted"/>
<dbReference type="Proteomes" id="UP001633002">
    <property type="component" value="Unassembled WGS sequence"/>
</dbReference>
<organism evidence="3 4">
    <name type="scientific">Riccia sorocarpa</name>
    <dbReference type="NCBI Taxonomy" id="122646"/>
    <lineage>
        <taxon>Eukaryota</taxon>
        <taxon>Viridiplantae</taxon>
        <taxon>Streptophyta</taxon>
        <taxon>Embryophyta</taxon>
        <taxon>Marchantiophyta</taxon>
        <taxon>Marchantiopsida</taxon>
        <taxon>Marchantiidae</taxon>
        <taxon>Marchantiales</taxon>
        <taxon>Ricciaceae</taxon>
        <taxon>Riccia</taxon>
    </lineage>
</organism>
<feature type="compositionally biased region" description="Basic residues" evidence="1">
    <location>
        <begin position="163"/>
        <end position="174"/>
    </location>
</feature>
<dbReference type="Pfam" id="PF03372">
    <property type="entry name" value="Exo_endo_phos"/>
    <property type="match status" value="1"/>
</dbReference>
<feature type="compositionally biased region" description="Basic and acidic residues" evidence="1">
    <location>
        <begin position="136"/>
        <end position="146"/>
    </location>
</feature>
<sequence length="1564" mass="176675">MHGACLVAGPRAVNTYGPAFDDSDPENLKQVITVLVHKADKFVASAVEEILAPVGKVLHSYFEPHGTNQLLKAVTLSSRPSFITELEVPITAQVSFTLKLDYEGLQLRCRLCLSVSHSALDCPHRQQSPRPPQNRDPGREVRERLPNNRGLDLNSQPPPSESHRRRPIPPRPQRRSNSDSSDSTGSSIHLYEEFRTTAPTSRRSPSISKSTSAADTAAGISDTHHHRNADSQFNVPNTAAPQPHGRFTVYSAYVPPSPPPPPPPIAARIGNPSGHQHLPGPSIPRGSTASLTDTTRKRRRTTTEEDLPVNGGKGGIIVAVSPSLSSLVTGHGTLPLNAGLWLHIDLLDGTKLGFLAVYAPHSAAERTQVWANFESSLDGSRNWIMAGDFNMISDSRDQLGGTPRPITGEELHQWNSFCETFDLSDTFQRTQGAIKFTWDNRRHAQLLSSQNQTITDAGRVLKRLDRVYADSTLQFNQVTTQILPRSELSDHLPVIVTFHIGSRPGFSKSCYRMNISALQDPKLKVQLQQVWTKWQQKYEDSGTPALTTLKQCIKRAAKYCQIWGKHAAKRRKEKQDKLTLKVHGLILQLQANPANVYTEIKLEEARTQLATWEADKARWTQTLLDRKWEDEGEKSSKLFFNSIKSRKRQTAIHALQDDQGSLHTDEDTILQLAAEYFSEILQEPPPDQLQHSATEELISQIKAQVSTDERLSLQKVFSSEELHAAAKLLGRNKCPGPDEVPLEFFLVMWDTIAPLLLKATTEGLQQCHILPFFNSGVITLLQKDGDQTKLQNKRPITLLNAVYKIWAKTLQLRLTPVLQRLITWEQNAFIPGRQLHTTVLLCNEAVYEAKKNQMDSVLLKIDFRKAFDTLRWDFLYAAMAKMEFGDTFISFFRTLNSSASSAVRINTECSRSFQISRSVRQGCPLSPLLFTIAIQVLTDTINGWLQTNQLQGIELQSINTHYCQGYFADDAHFLHRAEKQNLLNAKSLLHTFGLASGLTVQWGKSKARWISTTNLRPNWTEELHWVWSSDQDVDKFLGFQFRDSLDEESIYEVARQKVLKKINCPFNRSTTIHGRVVIANHIIYGILWFVIPLWSGNRANLRNLEKLILSYVWGGNETTHKCHRVAENLLHQRKQDGGLGLISLQAQMQSFLAKLLRWAYVPGAHPLKAWLIAQFNAVALLRWGATHYTWVTSPSKGSWPTLSPIMLHVCKMWQSTAKLLAPLHDLPLLAWKKLSLWGPKVQGVRNISRSATRGPLARLNEAGVDELGHITLDGSTGLSIQEVLASQTPTHPGTVRAFERVIQTTPKHTATYRCPSRFAVSSGITQVFCIQLTEDAPAEDTQLLTAHALAAFRIQDTRLIPNTLRILQDLPPDTQWTRIPVATCWNTQSKPPSRFLVSWDNKLCTIATLQWRNQSNFLVAPNTSIRRIAVPTNLWRHPQASRDDEDTWCKCCPLRAAEDIPHLFWTCPSVLQIWGWAVDIFHTAFPETRTWTPRFRHAVLGAEIPVAFKPAAAWWDKWRIIILWTIWVQRNNYIFRDTRPSQPKAKADFIEKLFQLKTHSKKRM</sequence>
<name>A0ABD3GBU1_9MARC</name>
<feature type="domain" description="Reverse transcriptase" evidence="2">
    <location>
        <begin position="762"/>
        <end position="1041"/>
    </location>
</feature>
<dbReference type="CDD" id="cd01650">
    <property type="entry name" value="RT_nLTR_like"/>
    <property type="match status" value="1"/>
</dbReference>